<dbReference type="InterPro" id="IPR036770">
    <property type="entry name" value="Ankyrin_rpt-contain_sf"/>
</dbReference>
<evidence type="ECO:0000313" key="6">
    <source>
        <dbReference type="Proteomes" id="UP001276659"/>
    </source>
</evidence>
<feature type="repeat" description="ANK" evidence="2">
    <location>
        <begin position="687"/>
        <end position="719"/>
    </location>
</feature>
<dbReference type="InterPro" id="IPR027417">
    <property type="entry name" value="P-loop_NTPase"/>
</dbReference>
<evidence type="ECO:0000313" key="5">
    <source>
        <dbReference type="EMBL" id="KAK3166809.1"/>
    </source>
</evidence>
<dbReference type="InterPro" id="IPR056884">
    <property type="entry name" value="NPHP3-like_N"/>
</dbReference>
<gene>
    <name evidence="5" type="ORF">OEA41_009934</name>
</gene>
<dbReference type="PANTHER" id="PTHR10039">
    <property type="entry name" value="AMELOGENIN"/>
    <property type="match status" value="1"/>
</dbReference>
<keyword evidence="2" id="KW-0040">ANK repeat</keyword>
<dbReference type="PANTHER" id="PTHR10039:SF16">
    <property type="entry name" value="GPI INOSITOL-DEACYLASE"/>
    <property type="match status" value="1"/>
</dbReference>
<evidence type="ECO:0000256" key="3">
    <source>
        <dbReference type="SAM" id="MobiDB-lite"/>
    </source>
</evidence>
<dbReference type="EMBL" id="JASNWA010000011">
    <property type="protein sequence ID" value="KAK3166809.1"/>
    <property type="molecule type" value="Genomic_DNA"/>
</dbReference>
<dbReference type="SMART" id="SM00248">
    <property type="entry name" value="ANK"/>
    <property type="match status" value="4"/>
</dbReference>
<dbReference type="SUPFAM" id="SSF48403">
    <property type="entry name" value="Ankyrin repeat"/>
    <property type="match status" value="1"/>
</dbReference>
<evidence type="ECO:0000256" key="2">
    <source>
        <dbReference type="PROSITE-ProRule" id="PRU00023"/>
    </source>
</evidence>
<comment type="caution">
    <text evidence="5">The sequence shown here is derived from an EMBL/GenBank/DDBJ whole genome shotgun (WGS) entry which is preliminary data.</text>
</comment>
<feature type="domain" description="Nephrocystin 3-like N-terminal" evidence="4">
    <location>
        <begin position="135"/>
        <end position="302"/>
    </location>
</feature>
<feature type="repeat" description="ANK" evidence="2">
    <location>
        <begin position="720"/>
        <end position="752"/>
    </location>
</feature>
<dbReference type="Pfam" id="PF24883">
    <property type="entry name" value="NPHP3_N"/>
    <property type="match status" value="1"/>
</dbReference>
<sequence>MSRERVGLFELSAGNESKTVDVVAVHGLQGDAFKTWEHENGSMWLRDFLAKDLPFARVMTFGYDSTVAFSKSVAQIEDKALDLLNRLGAERIRFDPAASNTDISPVSKEQSDCMRDLYLSDPGAAKGRVPPRVQGTCSWLSTHHSYMEWLDSDGPRMLWVTGAPGSGKTVLSTFVIDEIRNTGCPPLLCFFFSDDKYALQKSAVALLRGVLYQLLLQNQDLVKHALVHWNITAGKTFEELSVLWKICTACFDDPCLGDVICVLDALDECEAPDRGQLLTWLTQFIGSHPPGSTNVKFFLTSRPEIGIADILEDSAIRIRLEIHEDRDWLSNDIEDFISHEISALPVLRKWQHARKEQLRSRLIKNADRTFLWVSLVLQKLPFESQMSETGLAMMLSQIPDRLEDIYREILMTIPPGNRKEAKTMLAILAMAQNPLSQDELQECWAIRFHHESVRHMMGDVEPDIQRTVGILCGQFVRWEKSDNKRGTEKFSEATVEQCRLVHQSAKDFLLSKSKRDPAVITETSWFHLDAAEAAQIMAIRCVWYANLNDFRAGILVPRHLKHSNSNSVGIARPDKIRRALDYRCNQYAFLHYVLHYWAYHFREVERLSAKHASEIQYIADLVIQMYRNNISIRAHWFIKMLRLTDTPLRQKRCRVSPLVFCAYNGHKTVVPHLLKISPRINVSIPQLKFSALHMAVLGKHLLMVEWLLQEGAYIEAVDDWKRTPLHLAARRNNIEILRCLLKNGAKVSAEDQFGTTPIQGAEERGLTDHVELLASYEFDADKINRLKRKPCSVPSAGENHGYEFAYKASETIARLPYQEVAELSDSSEDGEMDDLTDSSNDEELCDPSGRSQVYGKPGADSGSSSERFSLSHAGSASSLASHARRSSYNIHKGGSATSLTNNGQRSPSIIHKADSASSLASSARRSSSVIRKPGSSSSLARHARENPFIVPQGRQNDETSHAHMSLIAIGERDHLPLLLRSFTTGNYSDIDPGELEVDEETLEMGGAKPNSREVDKETPEIDVNGLEPLEVQGQVPSAVKPKTRGRHIGSLKSHIGNAKRRAFNLLHKGVQGSKKEIAPGNAT</sequence>
<feature type="region of interest" description="Disordered" evidence="3">
    <location>
        <begin position="889"/>
        <end position="908"/>
    </location>
</feature>
<dbReference type="Proteomes" id="UP001276659">
    <property type="component" value="Unassembled WGS sequence"/>
</dbReference>
<dbReference type="AlphaFoldDB" id="A0AAE0DEU5"/>
<dbReference type="Gene3D" id="1.25.40.20">
    <property type="entry name" value="Ankyrin repeat-containing domain"/>
    <property type="match status" value="1"/>
</dbReference>
<dbReference type="PROSITE" id="PS50297">
    <property type="entry name" value="ANK_REP_REGION"/>
    <property type="match status" value="1"/>
</dbReference>
<dbReference type="SUPFAM" id="SSF52540">
    <property type="entry name" value="P-loop containing nucleoside triphosphate hydrolases"/>
    <property type="match status" value="1"/>
</dbReference>
<feature type="compositionally biased region" description="Polar residues" evidence="3">
    <location>
        <begin position="895"/>
        <end position="907"/>
    </location>
</feature>
<dbReference type="Gene3D" id="3.40.50.300">
    <property type="entry name" value="P-loop containing nucleotide triphosphate hydrolases"/>
    <property type="match status" value="1"/>
</dbReference>
<dbReference type="PROSITE" id="PS50088">
    <property type="entry name" value="ANK_REPEAT"/>
    <property type="match status" value="2"/>
</dbReference>
<feature type="compositionally biased region" description="Low complexity" evidence="3">
    <location>
        <begin position="915"/>
        <end position="928"/>
    </location>
</feature>
<feature type="compositionally biased region" description="Acidic residues" evidence="3">
    <location>
        <begin position="825"/>
        <end position="845"/>
    </location>
</feature>
<evidence type="ECO:0000259" key="4">
    <source>
        <dbReference type="Pfam" id="PF24883"/>
    </source>
</evidence>
<dbReference type="Pfam" id="PF12796">
    <property type="entry name" value="Ank_2"/>
    <property type="match status" value="1"/>
</dbReference>
<name>A0AAE0DEU5_9LECA</name>
<accession>A0AAE0DEU5</accession>
<protein>
    <recommendedName>
        <fullName evidence="4">Nephrocystin 3-like N-terminal domain-containing protein</fullName>
    </recommendedName>
</protein>
<reference evidence="5" key="1">
    <citation type="submission" date="2022-11" db="EMBL/GenBank/DDBJ databases">
        <title>Chromosomal genome sequence assembly and mating type (MAT) locus characterization of the leprose asexual lichenized fungus Lepraria neglecta (Nyl.) Erichsen.</title>
        <authorList>
            <person name="Allen J.L."/>
            <person name="Pfeffer B."/>
        </authorList>
    </citation>
    <scope>NUCLEOTIDE SEQUENCE</scope>
    <source>
        <strain evidence="5">Allen 5258</strain>
    </source>
</reference>
<feature type="region of interest" description="Disordered" evidence="3">
    <location>
        <begin position="823"/>
        <end position="870"/>
    </location>
</feature>
<evidence type="ECO:0000256" key="1">
    <source>
        <dbReference type="ARBA" id="ARBA00022737"/>
    </source>
</evidence>
<keyword evidence="6" id="KW-1185">Reference proteome</keyword>
<feature type="region of interest" description="Disordered" evidence="3">
    <location>
        <begin position="913"/>
        <end position="959"/>
    </location>
</feature>
<proteinExistence type="predicted"/>
<dbReference type="InterPro" id="IPR002110">
    <property type="entry name" value="Ankyrin_rpt"/>
</dbReference>
<organism evidence="5 6">
    <name type="scientific">Lepraria neglecta</name>
    <dbReference type="NCBI Taxonomy" id="209136"/>
    <lineage>
        <taxon>Eukaryota</taxon>
        <taxon>Fungi</taxon>
        <taxon>Dikarya</taxon>
        <taxon>Ascomycota</taxon>
        <taxon>Pezizomycotina</taxon>
        <taxon>Lecanoromycetes</taxon>
        <taxon>OSLEUM clade</taxon>
        <taxon>Lecanoromycetidae</taxon>
        <taxon>Lecanorales</taxon>
        <taxon>Lecanorineae</taxon>
        <taxon>Stereocaulaceae</taxon>
        <taxon>Lepraria</taxon>
    </lineage>
</organism>
<keyword evidence="1" id="KW-0677">Repeat</keyword>